<sequence>MGRTHAVLSEAVCQARSVGRDGTGGGDRTPARVRCGCVISESPSAPVGTEVLSRGTRAEGRSASLGSPHRESDRGQRSAPPGSEWECRAAARRVDRYRTYRHSLARSLHVPPSVVVVHSERRTHPAAACHKRSQRFVYSAEPPLCQGGSRPLSAACQLRRRKQEDDGILWAARASASAAFVSLVSVGVPGPAAALSLPQNAAERAALLKSHDNALRRQKRGTPVARHESLSAPNHCNGPHHHH</sequence>
<comment type="caution">
    <text evidence="2">The sequence shown here is derived from an EMBL/GenBank/DDBJ whole genome shotgun (WGS) entry which is preliminary data.</text>
</comment>
<gene>
    <name evidence="2" type="ORF">AAFF_G00125560</name>
</gene>
<proteinExistence type="predicted"/>
<name>A0AAD7WA24_9TELE</name>
<dbReference type="EMBL" id="JAINUG010000188">
    <property type="protein sequence ID" value="KAJ8388995.1"/>
    <property type="molecule type" value="Genomic_DNA"/>
</dbReference>
<evidence type="ECO:0000313" key="2">
    <source>
        <dbReference type="EMBL" id="KAJ8388995.1"/>
    </source>
</evidence>
<dbReference type="AlphaFoldDB" id="A0AAD7WA24"/>
<keyword evidence="3" id="KW-1185">Reference proteome</keyword>
<evidence type="ECO:0000313" key="3">
    <source>
        <dbReference type="Proteomes" id="UP001221898"/>
    </source>
</evidence>
<feature type="region of interest" description="Disordered" evidence="1">
    <location>
        <begin position="213"/>
        <end position="243"/>
    </location>
</feature>
<protein>
    <submittedName>
        <fullName evidence="2">Uncharacterized protein</fullName>
    </submittedName>
</protein>
<feature type="region of interest" description="Disordered" evidence="1">
    <location>
        <begin position="45"/>
        <end position="85"/>
    </location>
</feature>
<accession>A0AAD7WA24</accession>
<evidence type="ECO:0000256" key="1">
    <source>
        <dbReference type="SAM" id="MobiDB-lite"/>
    </source>
</evidence>
<dbReference type="Proteomes" id="UP001221898">
    <property type="component" value="Unassembled WGS sequence"/>
</dbReference>
<reference evidence="2" key="1">
    <citation type="journal article" date="2023" name="Science">
        <title>Genome structures resolve the early diversification of teleost fishes.</title>
        <authorList>
            <person name="Parey E."/>
            <person name="Louis A."/>
            <person name="Montfort J."/>
            <person name="Bouchez O."/>
            <person name="Roques C."/>
            <person name="Iampietro C."/>
            <person name="Lluch J."/>
            <person name="Castinel A."/>
            <person name="Donnadieu C."/>
            <person name="Desvignes T."/>
            <person name="Floi Bucao C."/>
            <person name="Jouanno E."/>
            <person name="Wen M."/>
            <person name="Mejri S."/>
            <person name="Dirks R."/>
            <person name="Jansen H."/>
            <person name="Henkel C."/>
            <person name="Chen W.J."/>
            <person name="Zahm M."/>
            <person name="Cabau C."/>
            <person name="Klopp C."/>
            <person name="Thompson A.W."/>
            <person name="Robinson-Rechavi M."/>
            <person name="Braasch I."/>
            <person name="Lecointre G."/>
            <person name="Bobe J."/>
            <person name="Postlethwait J.H."/>
            <person name="Berthelot C."/>
            <person name="Roest Crollius H."/>
            <person name="Guiguen Y."/>
        </authorList>
    </citation>
    <scope>NUCLEOTIDE SEQUENCE</scope>
    <source>
        <strain evidence="2">NC1722</strain>
    </source>
</reference>
<organism evidence="2 3">
    <name type="scientific">Aldrovandia affinis</name>
    <dbReference type="NCBI Taxonomy" id="143900"/>
    <lineage>
        <taxon>Eukaryota</taxon>
        <taxon>Metazoa</taxon>
        <taxon>Chordata</taxon>
        <taxon>Craniata</taxon>
        <taxon>Vertebrata</taxon>
        <taxon>Euteleostomi</taxon>
        <taxon>Actinopterygii</taxon>
        <taxon>Neopterygii</taxon>
        <taxon>Teleostei</taxon>
        <taxon>Notacanthiformes</taxon>
        <taxon>Halosauridae</taxon>
        <taxon>Aldrovandia</taxon>
    </lineage>
</organism>